<feature type="domain" description="Dinitrogenase iron-molybdenum cofactor biosynthesis" evidence="1">
    <location>
        <begin position="14"/>
        <end position="102"/>
    </location>
</feature>
<dbReference type="HOGENOM" id="CLU_104194_2_1_7"/>
<reference evidence="2 3" key="1">
    <citation type="submission" date="2007-05" db="EMBL/GenBank/DDBJ databases">
        <title>Complete sequence of Geobacter uraniireducens Rf4.</title>
        <authorList>
            <consortium name="US DOE Joint Genome Institute"/>
            <person name="Copeland A."/>
            <person name="Lucas S."/>
            <person name="Lapidus A."/>
            <person name="Barry K."/>
            <person name="Detter J.C."/>
            <person name="Glavina del Rio T."/>
            <person name="Hammon N."/>
            <person name="Israni S."/>
            <person name="Dalin E."/>
            <person name="Tice H."/>
            <person name="Pitluck S."/>
            <person name="Chertkov O."/>
            <person name="Brettin T."/>
            <person name="Bruce D."/>
            <person name="Han C."/>
            <person name="Schmutz J."/>
            <person name="Larimer F."/>
            <person name="Land M."/>
            <person name="Hauser L."/>
            <person name="Kyrpides N."/>
            <person name="Mikhailova N."/>
            <person name="Shelobolina E."/>
            <person name="Aklujkar M."/>
            <person name="Lovley D."/>
            <person name="Richardson P."/>
        </authorList>
    </citation>
    <scope>NUCLEOTIDE SEQUENCE [LARGE SCALE GENOMIC DNA]</scope>
    <source>
        <strain evidence="2 3">Rf4</strain>
    </source>
</reference>
<dbReference type="InterPro" id="IPR003731">
    <property type="entry name" value="Di-Nase_FeMo-co_biosynth"/>
</dbReference>
<gene>
    <name evidence="2" type="ordered locus">Gura_0996</name>
</gene>
<dbReference type="PANTHER" id="PTHR42983:SF1">
    <property type="entry name" value="IRON-MOLYBDENUM PROTEIN"/>
    <property type="match status" value="1"/>
</dbReference>
<protein>
    <recommendedName>
        <fullName evidence="1">Dinitrogenase iron-molybdenum cofactor biosynthesis domain-containing protein</fullName>
    </recommendedName>
</protein>
<evidence type="ECO:0000313" key="2">
    <source>
        <dbReference type="EMBL" id="ABQ25202.1"/>
    </source>
</evidence>
<proteinExistence type="predicted"/>
<accession>A5GB48</accession>
<dbReference type="Pfam" id="PF02579">
    <property type="entry name" value="Nitro_FeMo-Co"/>
    <property type="match status" value="1"/>
</dbReference>
<name>A5GB48_GEOUR</name>
<dbReference type="SUPFAM" id="SSF53146">
    <property type="entry name" value="Nitrogenase accessory factor-like"/>
    <property type="match status" value="1"/>
</dbReference>
<dbReference type="OrthoDB" id="9807451at2"/>
<dbReference type="STRING" id="351605.Gura_0996"/>
<dbReference type="AlphaFoldDB" id="A5GB48"/>
<dbReference type="EMBL" id="CP000698">
    <property type="protein sequence ID" value="ABQ25202.1"/>
    <property type="molecule type" value="Genomic_DNA"/>
</dbReference>
<dbReference type="PANTHER" id="PTHR42983">
    <property type="entry name" value="DINITROGENASE IRON-MOLYBDENUM COFACTOR PROTEIN-RELATED"/>
    <property type="match status" value="1"/>
</dbReference>
<dbReference type="KEGG" id="gur:Gura_0996"/>
<dbReference type="Gene3D" id="3.30.420.130">
    <property type="entry name" value="Dinitrogenase iron-molybdenum cofactor biosynthesis domain"/>
    <property type="match status" value="1"/>
</dbReference>
<dbReference type="Proteomes" id="UP000006695">
    <property type="component" value="Chromosome"/>
</dbReference>
<keyword evidence="3" id="KW-1185">Reference proteome</keyword>
<dbReference type="RefSeq" id="WP_011937926.1">
    <property type="nucleotide sequence ID" value="NC_009483.1"/>
</dbReference>
<evidence type="ECO:0000313" key="3">
    <source>
        <dbReference type="Proteomes" id="UP000006695"/>
    </source>
</evidence>
<evidence type="ECO:0000259" key="1">
    <source>
        <dbReference type="Pfam" id="PF02579"/>
    </source>
</evidence>
<dbReference type="InterPro" id="IPR036105">
    <property type="entry name" value="DiNase_FeMo-co_biosyn_sf"/>
</dbReference>
<sequence>MKLCFPVVTDEGMESNIYGHFASAPMFVIVDTLTRQSTVIANCDPGNPYGGCSPFSALNGRQLDGIIVGGIGDESVRVMNMCGFKVFQAHSSAVTENLALFEKNLLQEVTVQQSYLEGRCSDGGGEHTCSHSHCN</sequence>
<organism evidence="2 3">
    <name type="scientific">Geotalea uraniireducens (strain Rf4)</name>
    <name type="common">Geobacter uraniireducens</name>
    <dbReference type="NCBI Taxonomy" id="351605"/>
    <lineage>
        <taxon>Bacteria</taxon>
        <taxon>Pseudomonadati</taxon>
        <taxon>Thermodesulfobacteriota</taxon>
        <taxon>Desulfuromonadia</taxon>
        <taxon>Geobacterales</taxon>
        <taxon>Geobacteraceae</taxon>
        <taxon>Geotalea</taxon>
    </lineage>
</organism>